<evidence type="ECO:0000259" key="4">
    <source>
        <dbReference type="Pfam" id="PF24883"/>
    </source>
</evidence>
<evidence type="ECO:0008006" key="8">
    <source>
        <dbReference type="Google" id="ProtNLM"/>
    </source>
</evidence>
<dbReference type="Proteomes" id="UP000504636">
    <property type="component" value="Unplaced"/>
</dbReference>
<gene>
    <name evidence="5 7" type="ORF">BDZ99DRAFT_425132</name>
</gene>
<reference evidence="7" key="3">
    <citation type="submission" date="2025-04" db="UniProtKB">
        <authorList>
            <consortium name="RefSeq"/>
        </authorList>
    </citation>
    <scope>IDENTIFICATION</scope>
    <source>
        <strain evidence="7">CBS 304.34</strain>
    </source>
</reference>
<protein>
    <recommendedName>
        <fullName evidence="8">NACHT domain-containing protein</fullName>
    </recommendedName>
</protein>
<dbReference type="Pfam" id="PF24809">
    <property type="entry name" value="DUF7708"/>
    <property type="match status" value="1"/>
</dbReference>
<evidence type="ECO:0000259" key="3">
    <source>
        <dbReference type="Pfam" id="PF24809"/>
    </source>
</evidence>
<sequence length="700" mass="78550">MSTSVAKSSRLKPEIRLAQAVSQFEGDLSSEQKTAFRTNKSQSLHSPPDPCDVMRLTAEIDRRVSGKGGGRCFGPRFMNFVQVVQQFAALGDIVVGGSQNIIACSVWSLVRVSLLAIVNFSSYLEKLSTLFMTVGRSAPRYQSMAILYPRSKCLQSNLSEYFIVVVRLCHQLLKFTQKSAIRQVVSTLSDSDLKMFQSELDRWANSIKEEINFLVANQVEEEAQENFHFRVRSSKFYKSASHEQKLATNLRVLEFCSKYDQETTWKQTRKVGNTNLFSQVAEYQDWKTKDTSCTLIYTGKLGSGKSVLLANIVDDLHIHDGGKDIAVAYFFCRHDIAESLKAQTVIGSLARQLLRTVPDLAMVADLCERTTSAPDFGTVGNLLHHAFPSHRKAYFVLDGMDECNPSERDTLAQELRKLQKTLTLLEFVEAELARCLECRKLVLGDAALIIEIQDALLQGSQGMFLWVALQIQSLCNMKSDQDIRDALADLPEDLSETFSRILRRSEGPGKSYQRQILQLVTAAYRYLTIDELREALSVVPGDQVWNPSRLLNDVYSTLACCGCLLTVDEEESTIRFIHHSVKQFLLGGFQDSTNTAFTMDSAQRTMADIVITYLNYGVFGTELSTMKVPQIRTASAPSSIILSALGASSSARTALKFLKSKKRADFDIGKTIAEARKPFQSHLVDAFFFHPYAKTYWLQH</sequence>
<evidence type="ECO:0000256" key="1">
    <source>
        <dbReference type="ARBA" id="ARBA00022737"/>
    </source>
</evidence>
<proteinExistence type="predicted"/>
<feature type="domain" description="DUF7708" evidence="3">
    <location>
        <begin position="79"/>
        <end position="206"/>
    </location>
</feature>
<dbReference type="Pfam" id="PF24883">
    <property type="entry name" value="NPHP3_N"/>
    <property type="match status" value="1"/>
</dbReference>
<dbReference type="AlphaFoldDB" id="A0A6A6Y9Y2"/>
<dbReference type="GeneID" id="54457973"/>
<keyword evidence="1" id="KW-0677">Repeat</keyword>
<dbReference type="InterPro" id="IPR056884">
    <property type="entry name" value="NPHP3-like_N"/>
</dbReference>
<dbReference type="RefSeq" id="XP_033571889.1">
    <property type="nucleotide sequence ID" value="XM_033717080.1"/>
</dbReference>
<evidence type="ECO:0000313" key="5">
    <source>
        <dbReference type="EMBL" id="KAF2804925.1"/>
    </source>
</evidence>
<dbReference type="Gene3D" id="3.40.50.300">
    <property type="entry name" value="P-loop containing nucleotide triphosphate hydrolases"/>
    <property type="match status" value="1"/>
</dbReference>
<accession>A0A6A6Y9Y2</accession>
<dbReference type="Pfam" id="PF22939">
    <property type="entry name" value="WHD_GPIID"/>
    <property type="match status" value="1"/>
</dbReference>
<dbReference type="SUPFAM" id="SSF52540">
    <property type="entry name" value="P-loop containing nucleoside triphosphate hydrolases"/>
    <property type="match status" value="1"/>
</dbReference>
<name>A0A6A6Y9Y2_9PEZI</name>
<dbReference type="EMBL" id="MU003711">
    <property type="protein sequence ID" value="KAF2804925.1"/>
    <property type="molecule type" value="Genomic_DNA"/>
</dbReference>
<dbReference type="InterPro" id="IPR027417">
    <property type="entry name" value="P-loop_NTPase"/>
</dbReference>
<feature type="non-terminal residue" evidence="5">
    <location>
        <position position="700"/>
    </location>
</feature>
<dbReference type="InterPro" id="IPR056125">
    <property type="entry name" value="DUF7708"/>
</dbReference>
<feature type="domain" description="GPI inositol-deacylase winged helix" evidence="2">
    <location>
        <begin position="509"/>
        <end position="597"/>
    </location>
</feature>
<dbReference type="InterPro" id="IPR054471">
    <property type="entry name" value="GPIID_WHD"/>
</dbReference>
<evidence type="ECO:0000313" key="6">
    <source>
        <dbReference type="Proteomes" id="UP000504636"/>
    </source>
</evidence>
<organism evidence="5">
    <name type="scientific">Mytilinidion resinicola</name>
    <dbReference type="NCBI Taxonomy" id="574789"/>
    <lineage>
        <taxon>Eukaryota</taxon>
        <taxon>Fungi</taxon>
        <taxon>Dikarya</taxon>
        <taxon>Ascomycota</taxon>
        <taxon>Pezizomycotina</taxon>
        <taxon>Dothideomycetes</taxon>
        <taxon>Pleosporomycetidae</taxon>
        <taxon>Mytilinidiales</taxon>
        <taxon>Mytilinidiaceae</taxon>
        <taxon>Mytilinidion</taxon>
    </lineage>
</organism>
<reference evidence="7" key="2">
    <citation type="submission" date="2020-04" db="EMBL/GenBank/DDBJ databases">
        <authorList>
            <consortium name="NCBI Genome Project"/>
        </authorList>
    </citation>
    <scope>NUCLEOTIDE SEQUENCE</scope>
    <source>
        <strain evidence="7">CBS 304.34</strain>
    </source>
</reference>
<reference evidence="5 7" key="1">
    <citation type="journal article" date="2020" name="Stud. Mycol.">
        <title>101 Dothideomycetes genomes: a test case for predicting lifestyles and emergence of pathogens.</title>
        <authorList>
            <person name="Haridas S."/>
            <person name="Albert R."/>
            <person name="Binder M."/>
            <person name="Bloem J."/>
            <person name="Labutti K."/>
            <person name="Salamov A."/>
            <person name="Andreopoulos B."/>
            <person name="Baker S."/>
            <person name="Barry K."/>
            <person name="Bills G."/>
            <person name="Bluhm B."/>
            <person name="Cannon C."/>
            <person name="Castanera R."/>
            <person name="Culley D."/>
            <person name="Daum C."/>
            <person name="Ezra D."/>
            <person name="Gonzalez J."/>
            <person name="Henrissat B."/>
            <person name="Kuo A."/>
            <person name="Liang C."/>
            <person name="Lipzen A."/>
            <person name="Lutzoni F."/>
            <person name="Magnuson J."/>
            <person name="Mondo S."/>
            <person name="Nolan M."/>
            <person name="Ohm R."/>
            <person name="Pangilinan J."/>
            <person name="Park H.-J."/>
            <person name="Ramirez L."/>
            <person name="Alfaro M."/>
            <person name="Sun H."/>
            <person name="Tritt A."/>
            <person name="Yoshinaga Y."/>
            <person name="Zwiers L.-H."/>
            <person name="Turgeon B."/>
            <person name="Goodwin S."/>
            <person name="Spatafora J."/>
            <person name="Crous P."/>
            <person name="Grigoriev I."/>
        </authorList>
    </citation>
    <scope>NUCLEOTIDE SEQUENCE</scope>
    <source>
        <strain evidence="5 7">CBS 304.34</strain>
    </source>
</reference>
<evidence type="ECO:0000313" key="7">
    <source>
        <dbReference type="RefSeq" id="XP_033571889.1"/>
    </source>
</evidence>
<feature type="domain" description="Nephrocystin 3-like N-terminal" evidence="4">
    <location>
        <begin position="277"/>
        <end position="420"/>
    </location>
</feature>
<dbReference type="PANTHER" id="PTHR10039">
    <property type="entry name" value="AMELOGENIN"/>
    <property type="match status" value="1"/>
</dbReference>
<keyword evidence="6" id="KW-1185">Reference proteome</keyword>
<dbReference type="OrthoDB" id="7464126at2759"/>
<evidence type="ECO:0000259" key="2">
    <source>
        <dbReference type="Pfam" id="PF22939"/>
    </source>
</evidence>
<dbReference type="PANTHER" id="PTHR10039:SF10">
    <property type="entry name" value="NACHT DOMAIN-CONTAINING PROTEIN"/>
    <property type="match status" value="1"/>
</dbReference>